<evidence type="ECO:0000256" key="1">
    <source>
        <dbReference type="ARBA" id="ARBA00004123"/>
    </source>
</evidence>
<dbReference type="InterPro" id="IPR017884">
    <property type="entry name" value="SANT_dom"/>
</dbReference>
<accession>A0AB40CKU6</accession>
<evidence type="ECO:0000256" key="4">
    <source>
        <dbReference type="ARBA" id="ARBA00023163"/>
    </source>
</evidence>
<keyword evidence="2" id="KW-0805">Transcription regulation</keyword>
<dbReference type="GO" id="GO:0005634">
    <property type="term" value="C:nucleus"/>
    <property type="evidence" value="ECO:0007669"/>
    <property type="project" value="UniProtKB-SubCell"/>
</dbReference>
<dbReference type="Pfam" id="PF23082">
    <property type="entry name" value="Myb_DNA-binding_2"/>
    <property type="match status" value="1"/>
</dbReference>
<dbReference type="GO" id="GO:0009739">
    <property type="term" value="P:response to gibberellin"/>
    <property type="evidence" value="ECO:0007669"/>
    <property type="project" value="UniProtKB-ARBA"/>
</dbReference>
<dbReference type="InterPro" id="IPR017930">
    <property type="entry name" value="Myb_dom"/>
</dbReference>
<dbReference type="GO" id="GO:0009744">
    <property type="term" value="P:response to sucrose"/>
    <property type="evidence" value="ECO:0007669"/>
    <property type="project" value="UniProtKB-ARBA"/>
</dbReference>
<name>A0AB40CKU6_DIOCR</name>
<dbReference type="Pfam" id="PF00249">
    <property type="entry name" value="Myb_DNA-binding"/>
    <property type="match status" value="1"/>
</dbReference>
<dbReference type="RefSeq" id="XP_039139220.1">
    <property type="nucleotide sequence ID" value="XM_039283286.1"/>
</dbReference>
<keyword evidence="3" id="KW-0238">DNA-binding</keyword>
<dbReference type="AlphaFoldDB" id="A0AB40CKU6"/>
<dbReference type="InterPro" id="IPR001005">
    <property type="entry name" value="SANT/Myb"/>
</dbReference>
<organism evidence="12 13">
    <name type="scientific">Dioscorea cayennensis subsp. rotundata</name>
    <name type="common">White Guinea yam</name>
    <name type="synonym">Dioscorea rotundata</name>
    <dbReference type="NCBI Taxonomy" id="55577"/>
    <lineage>
        <taxon>Eukaryota</taxon>
        <taxon>Viridiplantae</taxon>
        <taxon>Streptophyta</taxon>
        <taxon>Embryophyta</taxon>
        <taxon>Tracheophyta</taxon>
        <taxon>Spermatophyta</taxon>
        <taxon>Magnoliopsida</taxon>
        <taxon>Liliopsida</taxon>
        <taxon>Dioscoreales</taxon>
        <taxon>Dioscoreaceae</taxon>
        <taxon>Dioscorea</taxon>
    </lineage>
</organism>
<feature type="domain" description="Myb-like" evidence="9">
    <location>
        <begin position="36"/>
        <end position="82"/>
    </location>
</feature>
<keyword evidence="5" id="KW-0539">Nucleus</keyword>
<dbReference type="InterPro" id="IPR009057">
    <property type="entry name" value="Homeodomain-like_sf"/>
</dbReference>
<evidence type="ECO:0000259" key="9">
    <source>
        <dbReference type="PROSITE" id="PS50090"/>
    </source>
</evidence>
<dbReference type="PROSITE" id="PS51294">
    <property type="entry name" value="HTH_MYB"/>
    <property type="match status" value="1"/>
</dbReference>
<reference evidence="13" key="1">
    <citation type="submission" date="2025-08" db="UniProtKB">
        <authorList>
            <consortium name="RefSeq"/>
        </authorList>
    </citation>
    <scope>IDENTIFICATION</scope>
</reference>
<evidence type="ECO:0000256" key="7">
    <source>
        <dbReference type="ARBA" id="ARBA00076145"/>
    </source>
</evidence>
<dbReference type="FunFam" id="1.10.10.60:FF:000154">
    <property type="entry name" value="Transcription factor SRM1"/>
    <property type="match status" value="1"/>
</dbReference>
<keyword evidence="4" id="KW-0804">Transcription</keyword>
<evidence type="ECO:0000313" key="13">
    <source>
        <dbReference type="RefSeq" id="XP_039139220.1"/>
    </source>
</evidence>
<gene>
    <name evidence="13" type="primary">LOC120276525</name>
</gene>
<evidence type="ECO:0000259" key="10">
    <source>
        <dbReference type="PROSITE" id="PS51293"/>
    </source>
</evidence>
<dbReference type="Gene3D" id="1.10.10.60">
    <property type="entry name" value="Homeodomain-like"/>
    <property type="match status" value="2"/>
</dbReference>
<feature type="domain" description="HTH myb-type" evidence="11">
    <location>
        <begin position="151"/>
        <end position="207"/>
    </location>
</feature>
<keyword evidence="12" id="KW-1185">Reference proteome</keyword>
<dbReference type="PROSITE" id="PS50090">
    <property type="entry name" value="MYB_LIKE"/>
    <property type="match status" value="2"/>
</dbReference>
<dbReference type="PANTHER" id="PTHR44042">
    <property type="entry name" value="DUPLICATED HOMEODOMAIN-LIKE SUPERFAMILY PROTEIN-RELATED"/>
    <property type="match status" value="1"/>
</dbReference>
<feature type="region of interest" description="Disordered" evidence="8">
    <location>
        <begin position="139"/>
        <end position="161"/>
    </location>
</feature>
<dbReference type="GO" id="GO:0003677">
    <property type="term" value="F:DNA binding"/>
    <property type="evidence" value="ECO:0007669"/>
    <property type="project" value="UniProtKB-KW"/>
</dbReference>
<dbReference type="Proteomes" id="UP001515500">
    <property type="component" value="Chromosome 14"/>
</dbReference>
<dbReference type="GeneID" id="120276525"/>
<dbReference type="PROSITE" id="PS51293">
    <property type="entry name" value="SANT"/>
    <property type="match status" value="1"/>
</dbReference>
<evidence type="ECO:0000256" key="6">
    <source>
        <dbReference type="ARBA" id="ARBA00068153"/>
    </source>
</evidence>
<dbReference type="InterPro" id="IPR006447">
    <property type="entry name" value="Myb_dom_plants"/>
</dbReference>
<dbReference type="SUPFAM" id="SSF46689">
    <property type="entry name" value="Homeodomain-like"/>
    <property type="match status" value="2"/>
</dbReference>
<evidence type="ECO:0000256" key="3">
    <source>
        <dbReference type="ARBA" id="ARBA00023125"/>
    </source>
</evidence>
<evidence type="ECO:0000313" key="12">
    <source>
        <dbReference type="Proteomes" id="UP001515500"/>
    </source>
</evidence>
<protein>
    <recommendedName>
        <fullName evidence="6">Transcription factor MYBS1</fullName>
    </recommendedName>
    <alternativeName>
        <fullName evidence="7">Myb-related protein S1</fullName>
    </alternativeName>
</protein>
<feature type="domain" description="Myb-like" evidence="9">
    <location>
        <begin position="151"/>
        <end position="203"/>
    </location>
</feature>
<dbReference type="FunFam" id="1.10.10.60:FF:000009">
    <property type="entry name" value="transcription factor MYB1R1"/>
    <property type="match status" value="1"/>
</dbReference>
<evidence type="ECO:0000256" key="2">
    <source>
        <dbReference type="ARBA" id="ARBA00023015"/>
    </source>
</evidence>
<dbReference type="SMART" id="SM00717">
    <property type="entry name" value="SANT"/>
    <property type="match status" value="2"/>
</dbReference>
<proteinExistence type="predicted"/>
<sequence>MLPGDELQDVITEPKFSDNVTVTAAPTLTSFSSSIWSSQENKMFEVELAYNPRETVNRWEKIAAKLPGRSVQEVIEHYEELTLDLAAIEAGAVQFPACQDVDDVNDDDDDYDGGGGVNVNEVNQGFREPLASGLMSMNCSNPSSSRTKVENKKQRANPWSEEEHKAFLKGLAEFGKGDWRSISRFAVKTRTPSQVASHAQKFFIRSSGGKKSKRKSIHDITEC</sequence>
<evidence type="ECO:0000259" key="11">
    <source>
        <dbReference type="PROSITE" id="PS51294"/>
    </source>
</evidence>
<feature type="domain" description="SANT" evidence="10">
    <location>
        <begin position="154"/>
        <end position="207"/>
    </location>
</feature>
<dbReference type="NCBIfam" id="TIGR01557">
    <property type="entry name" value="myb_SHAQKYF"/>
    <property type="match status" value="1"/>
</dbReference>
<comment type="subcellular location">
    <subcellularLocation>
        <location evidence="1">Nucleus</location>
    </subcellularLocation>
</comment>
<evidence type="ECO:0000256" key="8">
    <source>
        <dbReference type="SAM" id="MobiDB-lite"/>
    </source>
</evidence>
<evidence type="ECO:0000256" key="5">
    <source>
        <dbReference type="ARBA" id="ARBA00023242"/>
    </source>
</evidence>
<dbReference type="CDD" id="cd00167">
    <property type="entry name" value="SANT"/>
    <property type="match status" value="2"/>
</dbReference>
<dbReference type="PANTHER" id="PTHR44042:SF67">
    <property type="entry name" value="MYB-LIKE PROTEIN I"/>
    <property type="match status" value="1"/>
</dbReference>